<dbReference type="AlphaFoldDB" id="A0A5J4NMB6"/>
<evidence type="ECO:0000256" key="3">
    <source>
        <dbReference type="SAM" id="SignalP"/>
    </source>
</evidence>
<comment type="caution">
    <text evidence="4">The sequence shown here is derived from an EMBL/GenBank/DDBJ whole genome shotgun (WGS) entry which is preliminary data.</text>
</comment>
<dbReference type="GO" id="GO:1990130">
    <property type="term" value="C:GATOR1 complex"/>
    <property type="evidence" value="ECO:0007669"/>
    <property type="project" value="UniProtKB-UniRule"/>
</dbReference>
<keyword evidence="1 3" id="KW-0732">Signal</keyword>
<evidence type="ECO:0000313" key="5">
    <source>
        <dbReference type="Proteomes" id="UP000324629"/>
    </source>
</evidence>
<organism evidence="4 5">
    <name type="scientific">Paragonimus westermani</name>
    <dbReference type="NCBI Taxonomy" id="34504"/>
    <lineage>
        <taxon>Eukaryota</taxon>
        <taxon>Metazoa</taxon>
        <taxon>Spiralia</taxon>
        <taxon>Lophotrochozoa</taxon>
        <taxon>Platyhelminthes</taxon>
        <taxon>Trematoda</taxon>
        <taxon>Digenea</taxon>
        <taxon>Plagiorchiida</taxon>
        <taxon>Troglotremata</taxon>
        <taxon>Troglotrematidae</taxon>
        <taxon>Paragonimus</taxon>
    </lineage>
</organism>
<keyword evidence="5" id="KW-1185">Reference proteome</keyword>
<comment type="subcellular location">
    <subcellularLocation>
        <location evidence="1">Lysosome</location>
    </subcellularLocation>
</comment>
<evidence type="ECO:0000256" key="1">
    <source>
        <dbReference type="RuleBase" id="RU368069"/>
    </source>
</evidence>
<feature type="signal peptide" evidence="3">
    <location>
        <begin position="1"/>
        <end position="23"/>
    </location>
</feature>
<dbReference type="GO" id="GO:0005764">
    <property type="term" value="C:lysosome"/>
    <property type="evidence" value="ECO:0007669"/>
    <property type="project" value="UniProtKB-SubCell"/>
</dbReference>
<protein>
    <recommendedName>
        <fullName evidence="1">GATOR complex protein NPRL3</fullName>
    </recommendedName>
    <alternativeName>
        <fullName evidence="1">Nitrogen permease regulator 3-like protein</fullName>
    </alternativeName>
</protein>
<feature type="non-terminal residue" evidence="4">
    <location>
        <position position="1"/>
    </location>
</feature>
<evidence type="ECO:0000256" key="2">
    <source>
        <dbReference type="SAM" id="MobiDB-lite"/>
    </source>
</evidence>
<comment type="similarity">
    <text evidence="1">Belongs to the NPR3 family.</text>
</comment>
<dbReference type="InterPro" id="IPR005365">
    <property type="entry name" value="Npr3"/>
</dbReference>
<dbReference type="GO" id="GO:0034198">
    <property type="term" value="P:cellular response to amino acid starvation"/>
    <property type="evidence" value="ECO:0007669"/>
    <property type="project" value="UniProtKB-UniRule"/>
</dbReference>
<reference evidence="4 5" key="1">
    <citation type="journal article" date="2019" name="Gigascience">
        <title>Whole-genome sequence of the oriental lung fluke Paragonimus westermani.</title>
        <authorList>
            <person name="Oey H."/>
            <person name="Zakrzewski M."/>
            <person name="Narain K."/>
            <person name="Devi K.R."/>
            <person name="Agatsuma T."/>
            <person name="Nawaratna S."/>
            <person name="Gobert G.N."/>
            <person name="Jones M.K."/>
            <person name="Ragan M.A."/>
            <person name="McManus D.P."/>
            <person name="Krause L."/>
        </authorList>
    </citation>
    <scope>NUCLEOTIDE SEQUENCE [LARGE SCALE GENOMIC DNA]</scope>
    <source>
        <strain evidence="4 5">IND2009</strain>
    </source>
</reference>
<dbReference type="PANTHER" id="PTHR13153:SF5">
    <property type="entry name" value="GATOR COMPLEX PROTEIN NPRL3"/>
    <property type="match status" value="1"/>
</dbReference>
<keyword evidence="1" id="KW-0458">Lysosome</keyword>
<accession>A0A5J4NMB6</accession>
<dbReference type="GO" id="GO:0038202">
    <property type="term" value="P:TORC1 signaling"/>
    <property type="evidence" value="ECO:0007669"/>
    <property type="project" value="TreeGrafter"/>
</dbReference>
<sequence>FTVTPLQLLSLVFKMTSLNSSLAYWTKKEIYPNSIFLTTSGSGGDRLLFWQPSPHVRESETRTKCKLLLNGTRPTDGCQSESYLPIDTGLTVESNRNPFALNLITDRSAATGETSGLSTASYTTLDRLTGSCVAGGSCNVTSNHCGSGSPATASVSGTPSAVVACGPMVGGSGEAVEASPSSVSETNLDGGAVMGVNGLSTIEGLPTKLLLSLLHQQFQGLQRKIYIKVNLITDRSAATGETSGLSTASYTTLDRLTGSCVAGGSCNVTSNHCGSGSPATASVSGTPSAVVACGPMVGGSGEAVEASPSSVSETNLDGGAVMGVNGLSTIEGLPTKLLLSLLHQQFQGLQRKIYIKLTPISDFSPPLLLSNQIDQVYPVFFCLPHKAYCLTRESIMSHTPAIRPMAIWRAMDKIRPYHALMLVHRKQHLIDRYLPKNANTNMIDFINDLSPTVSLHDLSTRIQSQSYTLSLALWLIYRGHAMIVYPVVATNMYVLSPQFAVWFNPQMIIQFASRFPSLNLAQALASFSIGLSLKEYSSTTPARNQNDGANHRHKPTTRVLSSTDSTPADPDSFWMQLSYATKVELITWLLRRRLIIQIHVYVFSTMNRESFLRAKQSKPSEQSFVTPGAQQSYITDSYDLPENKPAGPPLTVEDIRRASRVSDSVCTRPSDTIQATLSLGDRGQTDNRLADLRHSHQDLIGELRKQFPEDLQQTAVDVILNHPGATQNITLFSLFVRILPHLPAHLEELMFTLAVSRFMLIECIERFSPWLSTARLPDPVTACFSGIDWPD</sequence>
<name>A0A5J4NMB6_9TREM</name>
<dbReference type="EMBL" id="QNGE01001855">
    <property type="protein sequence ID" value="KAA3676692.1"/>
    <property type="molecule type" value="Genomic_DNA"/>
</dbReference>
<feature type="chain" id="PRO_5023803993" description="GATOR complex protein NPRL3" evidence="3">
    <location>
        <begin position="24"/>
        <end position="791"/>
    </location>
</feature>
<dbReference type="GO" id="GO:0010508">
    <property type="term" value="P:positive regulation of autophagy"/>
    <property type="evidence" value="ECO:0007669"/>
    <property type="project" value="TreeGrafter"/>
</dbReference>
<dbReference type="GO" id="GO:1904262">
    <property type="term" value="P:negative regulation of TORC1 signaling"/>
    <property type="evidence" value="ECO:0007669"/>
    <property type="project" value="TreeGrafter"/>
</dbReference>
<proteinExistence type="inferred from homology"/>
<gene>
    <name evidence="4" type="ORF">DEA37_0002253</name>
</gene>
<feature type="region of interest" description="Disordered" evidence="2">
    <location>
        <begin position="540"/>
        <end position="567"/>
    </location>
</feature>
<evidence type="ECO:0000313" key="4">
    <source>
        <dbReference type="EMBL" id="KAA3676692.1"/>
    </source>
</evidence>
<comment type="function">
    <text evidence="1">As a component of the GATOR1 complex functions as an inhibitor of the amino acid-sensing branch of the TORC1 pathway.</text>
</comment>
<dbReference type="Proteomes" id="UP000324629">
    <property type="component" value="Unassembled WGS sequence"/>
</dbReference>
<dbReference type="Pfam" id="PF03666">
    <property type="entry name" value="NPR3"/>
    <property type="match status" value="1"/>
</dbReference>
<dbReference type="PANTHER" id="PTHR13153">
    <property type="entry name" value="CGTHBA PROTEIN -14 GENE PROTEIN"/>
    <property type="match status" value="1"/>
</dbReference>